<evidence type="ECO:0000313" key="1">
    <source>
        <dbReference type="EMBL" id="CDZ94053.1"/>
    </source>
</evidence>
<protein>
    <recommendedName>
        <fullName evidence="3">Tetratricopeptide repeat protein</fullName>
    </recommendedName>
</protein>
<dbReference type="Proteomes" id="UP000053902">
    <property type="component" value="Unassembled WGS sequence"/>
</dbReference>
<dbReference type="eggNOG" id="COG0457">
    <property type="taxonomic scope" value="Bacteria"/>
</dbReference>
<dbReference type="STRING" id="1499686.BN1079_01364"/>
<dbReference type="PROSITE" id="PS51257">
    <property type="entry name" value="PROKAR_LIPOPROTEIN"/>
    <property type="match status" value="1"/>
</dbReference>
<gene>
    <name evidence="1" type="ORF">BN1079_01364</name>
</gene>
<dbReference type="HOGENOM" id="CLU_1365277_0_0_6"/>
<evidence type="ECO:0000313" key="2">
    <source>
        <dbReference type="Proteomes" id="UP000053902"/>
    </source>
</evidence>
<dbReference type="AlphaFoldDB" id="A0A078LNI1"/>
<keyword evidence="2" id="KW-1185">Reference proteome</keyword>
<dbReference type="Gene3D" id="1.25.40.10">
    <property type="entry name" value="Tetratricopeptide repeat domain"/>
    <property type="match status" value="1"/>
</dbReference>
<dbReference type="OrthoDB" id="8702804at2"/>
<organism evidence="1 2">
    <name type="scientific">Pseudomonas saudiphocaensis</name>
    <dbReference type="NCBI Taxonomy" id="1499686"/>
    <lineage>
        <taxon>Bacteria</taxon>
        <taxon>Pseudomonadati</taxon>
        <taxon>Pseudomonadota</taxon>
        <taxon>Gammaproteobacteria</taxon>
        <taxon>Pseudomonadales</taxon>
        <taxon>Pseudomonadaceae</taxon>
        <taxon>Pseudomonas</taxon>
    </lineage>
</organism>
<dbReference type="EMBL" id="CCSF01000001">
    <property type="protein sequence ID" value="CDZ94053.1"/>
    <property type="molecule type" value="Genomic_DNA"/>
</dbReference>
<dbReference type="InterPro" id="IPR011990">
    <property type="entry name" value="TPR-like_helical_dom_sf"/>
</dbReference>
<dbReference type="RefSeq" id="WP_037023182.1">
    <property type="nucleotide sequence ID" value="NZ_CCSF01000001.1"/>
</dbReference>
<dbReference type="SUPFAM" id="SSF48452">
    <property type="entry name" value="TPR-like"/>
    <property type="match status" value="1"/>
</dbReference>
<name>A0A078LNI1_9PSED</name>
<proteinExistence type="predicted"/>
<sequence length="202" mass="22306">MRFTRFTFFFIAVLSLTGCVSAIQTKNVRNYTLMGMQAQAVGNWDLARRAYARAVVNAELAKLPPAVRSVLTYEYGRALGVTCFFELSESELNLAYKLDKEAGNPLYLSLVELARLSLDQNKYHEAVGYFAKAIVEFDKEDFAANAPIGYADVLAEYAASLSAIDKKSEASSIMHKAAEIRAANPQGRSITDRTPYGKFCTA</sequence>
<accession>A0A078LNI1</accession>
<evidence type="ECO:0008006" key="3">
    <source>
        <dbReference type="Google" id="ProtNLM"/>
    </source>
</evidence>
<reference evidence="1 2" key="1">
    <citation type="submission" date="2014-07" db="EMBL/GenBank/DDBJ databases">
        <authorList>
            <person name="Urmite Genomes Urmite Genomes"/>
        </authorList>
    </citation>
    <scope>NUCLEOTIDE SEQUENCE [LARGE SCALE GENOMIC DNA]</scope>
    <source>
        <strain evidence="1 2">20_BN</strain>
    </source>
</reference>